<dbReference type="eggNOG" id="ENOG502T8T4">
    <property type="taxonomic scope" value="Eukaryota"/>
</dbReference>
<feature type="compositionally biased region" description="Basic and acidic residues" evidence="2">
    <location>
        <begin position="719"/>
        <end position="730"/>
    </location>
</feature>
<keyword evidence="1" id="KW-0175">Coiled coil</keyword>
<protein>
    <submittedName>
        <fullName evidence="3">Uncharacterized protein</fullName>
    </submittedName>
</protein>
<name>A0A093XBJ0_TALMA</name>
<gene>
    <name evidence="3" type="ORF">GQ26_0430580</name>
</gene>
<dbReference type="AlphaFoldDB" id="A0A093XBJ0"/>
<reference evidence="3" key="2">
    <citation type="journal article" date="2014" name="PLoS Genet.">
        <title>Signature gene expression reveals novel clues to the molecular mechanisms of dimorphic transition in Penicillium marneffei.</title>
        <authorList>
            <person name="Yang E."/>
            <person name="Wang G."/>
            <person name="Cai J."/>
            <person name="Woo P.C."/>
            <person name="Lau S.K."/>
            <person name="Yuen K.-Y."/>
            <person name="Chow W.-N."/>
            <person name="Lin X."/>
        </authorList>
    </citation>
    <scope>NUCLEOTIDE SEQUENCE</scope>
    <source>
        <strain evidence="3">PM1</strain>
    </source>
</reference>
<reference key="1">
    <citation type="journal article" date="2014" name="PLoS Genet.">
        <title>Signature Gene Expression Reveals Novel Clues to the Molecular Mechanisms of Dimorphic Transition in Penicillium marneffei.</title>
        <authorList>
            <person name="Yang E."/>
            <person name="Wang G."/>
            <person name="Cai J."/>
            <person name="Woo P.C."/>
            <person name="Lau S.K."/>
            <person name="Yuen K.-Y."/>
            <person name="Chow W.-N."/>
            <person name="Lin X."/>
        </authorList>
    </citation>
    <scope>NUCLEOTIDE SEQUENCE [LARGE SCALE GENOMIC DNA]</scope>
    <source>
        <strain>PM1</strain>
    </source>
</reference>
<evidence type="ECO:0000256" key="2">
    <source>
        <dbReference type="SAM" id="MobiDB-lite"/>
    </source>
</evidence>
<dbReference type="HOGENOM" id="CLU_379549_0_0_1"/>
<organism evidence="3">
    <name type="scientific">Talaromyces marneffei PM1</name>
    <dbReference type="NCBI Taxonomy" id="1077442"/>
    <lineage>
        <taxon>Eukaryota</taxon>
        <taxon>Fungi</taxon>
        <taxon>Dikarya</taxon>
        <taxon>Ascomycota</taxon>
        <taxon>Pezizomycotina</taxon>
        <taxon>Eurotiomycetes</taxon>
        <taxon>Eurotiomycetidae</taxon>
        <taxon>Eurotiales</taxon>
        <taxon>Trichocomaceae</taxon>
        <taxon>Talaromyces</taxon>
        <taxon>Talaromyces sect. Talaromyces</taxon>
    </lineage>
</organism>
<evidence type="ECO:0000256" key="1">
    <source>
        <dbReference type="SAM" id="Coils"/>
    </source>
</evidence>
<evidence type="ECO:0000313" key="3">
    <source>
        <dbReference type="EMBL" id="KFX42573.1"/>
    </source>
</evidence>
<accession>A0A093XBJ0</accession>
<proteinExistence type="predicted"/>
<sequence>MGEIQGAQICETMESASIYHHVENKVISADNSLVIKKIQDSFQKVVRILGIQRNTMTIQLKRLEAQIHQMNGSYNAKIKEMEQLHKNQVLLYKTHGITAIEEVVDEVDRLRARVAQIESAPEIERYIDFLSLAEVTDLRGQVSLINPDNGRQPLLYTTGNPYRISVVQVNKDLYQRLRGNQPSRFILKTVAPSSREAHAAFAGEVTCWEAVKRYYNRTQAFKRASPYSVAVLPGTSKFIYENGILLYGLNDEIRIRNIYRDVTGEKVIDINALRKEITPSVEWNKGGLILLYYHSDILAFRVKIAGGWRLLVLDLYRKRVKLITDLPEVRGLVVRHNSLHLFVVFFSEQYDQHWVIRKFDLPQEIEIGEPTILEEFGDFGDTSQGVCFEIFSDKLHGVSSHVTVMELASDRSFYKWICIAPDSKSRRMTAKKIFRRYHELYEGVLKYAKLSLQVDESTGRPMILECRDERRNWEEISCRTYYGEYLPYPEEFHGDEQAVDLPLLGPTRDELRAYRSDELIHPEYSSQSCEGPTFSLTNTPNSFYNLSARTFIDLINDPISNNRATIPDKRYRLRFNSHKCTDSDKKHIATQLWPLDNNVGLLNPFGTSFENQVILAKADERSMIYSLSDGERKAIVLISFDPKIRFSYVHHEGKILDKWNSYSNKTDVNCVQKNMSWDPSWSQDIADGLSIARAFFEDCESSDEGSASMDLDNDTGEPEPSRKLGDLSLL</sequence>
<feature type="region of interest" description="Disordered" evidence="2">
    <location>
        <begin position="702"/>
        <end position="730"/>
    </location>
</feature>
<dbReference type="EMBL" id="JPOX01000043">
    <property type="protein sequence ID" value="KFX42573.1"/>
    <property type="molecule type" value="Genomic_DNA"/>
</dbReference>
<comment type="caution">
    <text evidence="3">The sequence shown here is derived from an EMBL/GenBank/DDBJ whole genome shotgun (WGS) entry which is preliminary data.</text>
</comment>
<feature type="coiled-coil region" evidence="1">
    <location>
        <begin position="60"/>
        <end position="120"/>
    </location>
</feature>